<evidence type="ECO:0000313" key="3">
    <source>
        <dbReference type="Proteomes" id="UP001489004"/>
    </source>
</evidence>
<organism evidence="2 3">
    <name type="scientific">[Myrmecia] bisecta</name>
    <dbReference type="NCBI Taxonomy" id="41462"/>
    <lineage>
        <taxon>Eukaryota</taxon>
        <taxon>Viridiplantae</taxon>
        <taxon>Chlorophyta</taxon>
        <taxon>core chlorophytes</taxon>
        <taxon>Trebouxiophyceae</taxon>
        <taxon>Trebouxiales</taxon>
        <taxon>Trebouxiaceae</taxon>
        <taxon>Myrmecia</taxon>
    </lineage>
</organism>
<keyword evidence="3" id="KW-1185">Reference proteome</keyword>
<proteinExistence type="predicted"/>
<evidence type="ECO:0000313" key="2">
    <source>
        <dbReference type="EMBL" id="KAK9823964.1"/>
    </source>
</evidence>
<gene>
    <name evidence="2" type="ORF">WJX72_006693</name>
</gene>
<reference evidence="2 3" key="1">
    <citation type="journal article" date="2024" name="Nat. Commun.">
        <title>Phylogenomics reveals the evolutionary origins of lichenization in chlorophyte algae.</title>
        <authorList>
            <person name="Puginier C."/>
            <person name="Libourel C."/>
            <person name="Otte J."/>
            <person name="Skaloud P."/>
            <person name="Haon M."/>
            <person name="Grisel S."/>
            <person name="Petersen M."/>
            <person name="Berrin J.G."/>
            <person name="Delaux P.M."/>
            <person name="Dal Grande F."/>
            <person name="Keller J."/>
        </authorList>
    </citation>
    <scope>NUCLEOTIDE SEQUENCE [LARGE SCALE GENOMIC DNA]</scope>
    <source>
        <strain evidence="2 3">SAG 2043</strain>
    </source>
</reference>
<evidence type="ECO:0000256" key="1">
    <source>
        <dbReference type="SAM" id="MobiDB-lite"/>
    </source>
</evidence>
<dbReference type="EMBL" id="JALJOR010000002">
    <property type="protein sequence ID" value="KAK9823964.1"/>
    <property type="molecule type" value="Genomic_DNA"/>
</dbReference>
<accession>A0AAW1QR85</accession>
<sequence>MFGSRAGSPSFLLRSAALCPLAQKANVPARRASAVKCKKAVVPCMAHELPVAGAWWSRNAAKFQLYTTAKAIGKEAKNEEEQAKAVQSWTPDPILSESWAAGPKASSATFVATLLKKGFAEATAMVSAMLMLLSVGNKGVIQPTVKYLVEICSLPRTVTRTDTSVASLVGLSVDIVKTVKKQEDMSKKQEDTSKTQEDMRKPQDDMSKTVREILEAIKDPKRKR</sequence>
<feature type="region of interest" description="Disordered" evidence="1">
    <location>
        <begin position="181"/>
        <end position="224"/>
    </location>
</feature>
<dbReference type="AlphaFoldDB" id="A0AAW1QR85"/>
<protein>
    <submittedName>
        <fullName evidence="2">Uncharacterized protein</fullName>
    </submittedName>
</protein>
<name>A0AAW1QR85_9CHLO</name>
<comment type="caution">
    <text evidence="2">The sequence shown here is derived from an EMBL/GenBank/DDBJ whole genome shotgun (WGS) entry which is preliminary data.</text>
</comment>
<dbReference type="Proteomes" id="UP001489004">
    <property type="component" value="Unassembled WGS sequence"/>
</dbReference>